<dbReference type="Pfam" id="PF11911">
    <property type="entry name" value="DUF3429"/>
    <property type="match status" value="1"/>
</dbReference>
<gene>
    <name evidence="2" type="ORF">CA606_00320</name>
</gene>
<evidence type="ECO:0000313" key="2">
    <source>
        <dbReference type="EMBL" id="ATC30912.1"/>
    </source>
</evidence>
<name>A0A290MFQ3_CAUVI</name>
<feature type="transmembrane region" description="Helical" evidence="1">
    <location>
        <begin position="92"/>
        <end position="113"/>
    </location>
</feature>
<keyword evidence="1" id="KW-0472">Membrane</keyword>
<keyword evidence="1" id="KW-1133">Transmembrane helix</keyword>
<feature type="transmembrane region" description="Helical" evidence="1">
    <location>
        <begin position="62"/>
        <end position="80"/>
    </location>
</feature>
<protein>
    <submittedName>
        <fullName evidence="2">DUF3429 domain-containing protein</fullName>
    </submittedName>
</protein>
<feature type="transmembrane region" description="Helical" evidence="1">
    <location>
        <begin position="152"/>
        <end position="173"/>
    </location>
</feature>
<reference evidence="3" key="1">
    <citation type="submission" date="2017-09" db="EMBL/GenBank/DDBJ databases">
        <title>Genome evolution observed in wild isolates of Caulobacter crescentus.</title>
        <authorList>
            <person name="Ely B."/>
            <person name="Wilson K."/>
            <person name="Scott D."/>
        </authorList>
    </citation>
    <scope>NUCLEOTIDE SEQUENCE [LARGE SCALE GENOMIC DNA]</scope>
    <source>
        <strain evidence="3">CB13b1a</strain>
    </source>
</reference>
<feature type="transmembrane region" description="Helical" evidence="1">
    <location>
        <begin position="34"/>
        <end position="56"/>
    </location>
</feature>
<dbReference type="InterPro" id="IPR021836">
    <property type="entry name" value="DUF3429"/>
</dbReference>
<dbReference type="EMBL" id="CP023315">
    <property type="protein sequence ID" value="ATC30912.1"/>
    <property type="molecule type" value="Genomic_DNA"/>
</dbReference>
<dbReference type="AlphaFoldDB" id="A0A290MFQ3"/>
<feature type="transmembrane region" description="Helical" evidence="1">
    <location>
        <begin position="119"/>
        <end position="140"/>
    </location>
</feature>
<dbReference type="Proteomes" id="UP000217311">
    <property type="component" value="Chromosome"/>
</dbReference>
<dbReference type="PANTHER" id="PTHR15887">
    <property type="entry name" value="TRANSMEMBRANE PROTEIN 69"/>
    <property type="match status" value="1"/>
</dbReference>
<proteinExistence type="predicted"/>
<keyword evidence="1" id="KW-0812">Transmembrane</keyword>
<evidence type="ECO:0000256" key="1">
    <source>
        <dbReference type="SAM" id="Phobius"/>
    </source>
</evidence>
<evidence type="ECO:0000313" key="3">
    <source>
        <dbReference type="Proteomes" id="UP000217311"/>
    </source>
</evidence>
<accession>A0A290MFQ3</accession>
<dbReference type="RefSeq" id="WP_096050383.1">
    <property type="nucleotide sequence ID" value="NZ_CP023315.3"/>
</dbReference>
<organism evidence="2 3">
    <name type="scientific">Caulobacter vibrioides</name>
    <name type="common">Caulobacter crescentus</name>
    <dbReference type="NCBI Taxonomy" id="155892"/>
    <lineage>
        <taxon>Bacteria</taxon>
        <taxon>Pseudomonadati</taxon>
        <taxon>Pseudomonadota</taxon>
        <taxon>Alphaproteobacteria</taxon>
        <taxon>Caulobacterales</taxon>
        <taxon>Caulobacteraceae</taxon>
        <taxon>Caulobacter</taxon>
    </lineage>
</organism>
<sequence length="175" mass="17161">MTEGDASMDGAIHILEPRGESTTRAGADAAKAMALLGALGLIPFVAPPLLVLTGLIPAGAAWIAQAAYAGAILAFLGGVRAAHAALGARADIATLVIAMAPPIVGFAVAALVAAAGSPAVVSAGLLGLALALAAQGAWDMTARTLPDWYRKLRLPLTVVACGALLVGALVASLPA</sequence>
<dbReference type="PANTHER" id="PTHR15887:SF1">
    <property type="entry name" value="TRANSMEMBRANE PROTEIN 69"/>
    <property type="match status" value="1"/>
</dbReference>